<dbReference type="EMBL" id="JAUNZN010000044">
    <property type="protein sequence ID" value="KAK4806260.1"/>
    <property type="molecule type" value="Genomic_DNA"/>
</dbReference>
<gene>
    <name evidence="1" type="ORF">QYF61_013404</name>
</gene>
<dbReference type="AlphaFoldDB" id="A0AAN7N1H2"/>
<sequence length="299" mass="33701">MEVLGITEQPGPADLQLFGRQVAEPGDMSGFEDVNVEPPLLIKPDSGETPQAASLLAAALIEGEVFDDLKKASVTPLFKKEDIGNYKAVSLTSVSGMVIEQILEGQEGDWEQPAWIHQGQIVSDHPDGFYNERRAVHVVYLDICKAFNTVCTGYSILIAELMKCRLHNWVENCLDCWAQRIVISSTILGKLRLYWLRETSRILTKCKVLHLGWSNPMSWYRLDTDWIENSFAEVDLGVLVDSRLTMSQANHLQGCCVRRSVANRLREVSLPLLTPGETYLECHVQCWAPQDKRDIDKLE</sequence>
<protein>
    <recommendedName>
        <fullName evidence="3">Reverse transcriptase domain-containing protein</fullName>
    </recommendedName>
</protein>
<comment type="caution">
    <text evidence="1">The sequence shown here is derived from an EMBL/GenBank/DDBJ whole genome shotgun (WGS) entry which is preliminary data.</text>
</comment>
<name>A0AAN7N1H2_MYCAM</name>
<dbReference type="PANTHER" id="PTHR33332">
    <property type="entry name" value="REVERSE TRANSCRIPTASE DOMAIN-CONTAINING PROTEIN"/>
    <property type="match status" value="1"/>
</dbReference>
<keyword evidence="2" id="KW-1185">Reference proteome</keyword>
<organism evidence="1 2">
    <name type="scientific">Mycteria americana</name>
    <name type="common">Wood stork</name>
    <dbReference type="NCBI Taxonomy" id="33587"/>
    <lineage>
        <taxon>Eukaryota</taxon>
        <taxon>Metazoa</taxon>
        <taxon>Chordata</taxon>
        <taxon>Craniata</taxon>
        <taxon>Vertebrata</taxon>
        <taxon>Euteleostomi</taxon>
        <taxon>Archelosauria</taxon>
        <taxon>Archosauria</taxon>
        <taxon>Dinosauria</taxon>
        <taxon>Saurischia</taxon>
        <taxon>Theropoda</taxon>
        <taxon>Coelurosauria</taxon>
        <taxon>Aves</taxon>
        <taxon>Neognathae</taxon>
        <taxon>Neoaves</taxon>
        <taxon>Aequornithes</taxon>
        <taxon>Ciconiiformes</taxon>
        <taxon>Ciconiidae</taxon>
        <taxon>Mycteria</taxon>
    </lineage>
</organism>
<evidence type="ECO:0008006" key="3">
    <source>
        <dbReference type="Google" id="ProtNLM"/>
    </source>
</evidence>
<dbReference type="Proteomes" id="UP001333110">
    <property type="component" value="Unassembled WGS sequence"/>
</dbReference>
<accession>A0AAN7N1H2</accession>
<proteinExistence type="predicted"/>
<evidence type="ECO:0000313" key="2">
    <source>
        <dbReference type="Proteomes" id="UP001333110"/>
    </source>
</evidence>
<evidence type="ECO:0000313" key="1">
    <source>
        <dbReference type="EMBL" id="KAK4806260.1"/>
    </source>
</evidence>
<reference evidence="1 2" key="1">
    <citation type="journal article" date="2023" name="J. Hered.">
        <title>Chromosome-level genome of the wood stork (Mycteria americana) provides insight into avian chromosome evolution.</title>
        <authorList>
            <person name="Flamio R. Jr."/>
            <person name="Ramstad K.M."/>
        </authorList>
    </citation>
    <scope>NUCLEOTIDE SEQUENCE [LARGE SCALE GENOMIC DNA]</scope>
    <source>
        <strain evidence="1">JAX WOST 10</strain>
    </source>
</reference>